<sequence>MFCDNLEKELKIQDELFEQQLQKHYRLAINETKLLEQQAIHLQLHIWYSTLFTMEMPNP</sequence>
<name>A0A915IXH0_ROMCU</name>
<dbReference type="Proteomes" id="UP000887565">
    <property type="component" value="Unplaced"/>
</dbReference>
<evidence type="ECO:0000313" key="1">
    <source>
        <dbReference type="Proteomes" id="UP000887565"/>
    </source>
</evidence>
<dbReference type="AlphaFoldDB" id="A0A915IXH0"/>
<accession>A0A915IXH0</accession>
<dbReference type="WBParaSite" id="nRc.2.0.1.t18110-RA">
    <property type="protein sequence ID" value="nRc.2.0.1.t18110-RA"/>
    <property type="gene ID" value="nRc.2.0.1.g18110"/>
</dbReference>
<keyword evidence="1" id="KW-1185">Reference proteome</keyword>
<evidence type="ECO:0000313" key="2">
    <source>
        <dbReference type="WBParaSite" id="nRc.2.0.1.t18110-RA"/>
    </source>
</evidence>
<proteinExistence type="predicted"/>
<protein>
    <submittedName>
        <fullName evidence="2">Uncharacterized protein</fullName>
    </submittedName>
</protein>
<reference evidence="2" key="1">
    <citation type="submission" date="2022-11" db="UniProtKB">
        <authorList>
            <consortium name="WormBaseParasite"/>
        </authorList>
    </citation>
    <scope>IDENTIFICATION</scope>
</reference>
<organism evidence="1 2">
    <name type="scientific">Romanomermis culicivorax</name>
    <name type="common">Nematode worm</name>
    <dbReference type="NCBI Taxonomy" id="13658"/>
    <lineage>
        <taxon>Eukaryota</taxon>
        <taxon>Metazoa</taxon>
        <taxon>Ecdysozoa</taxon>
        <taxon>Nematoda</taxon>
        <taxon>Enoplea</taxon>
        <taxon>Dorylaimia</taxon>
        <taxon>Mermithida</taxon>
        <taxon>Mermithoidea</taxon>
        <taxon>Mermithidae</taxon>
        <taxon>Romanomermis</taxon>
    </lineage>
</organism>